<feature type="domain" description="J" evidence="3">
    <location>
        <begin position="76"/>
        <end position="139"/>
    </location>
</feature>
<accession>A0A8I2Z0W0</accession>
<evidence type="ECO:0000256" key="2">
    <source>
        <dbReference type="SAM" id="MobiDB-lite"/>
    </source>
</evidence>
<evidence type="ECO:0000259" key="3">
    <source>
        <dbReference type="PROSITE" id="PS50076"/>
    </source>
</evidence>
<dbReference type="OrthoDB" id="10250354at2759"/>
<keyword evidence="5" id="KW-1185">Reference proteome</keyword>
<dbReference type="CDD" id="cd06257">
    <property type="entry name" value="DnaJ"/>
    <property type="match status" value="1"/>
</dbReference>
<dbReference type="SUPFAM" id="SSF46565">
    <property type="entry name" value="Chaperone J-domain"/>
    <property type="match status" value="1"/>
</dbReference>
<dbReference type="InterPro" id="IPR001623">
    <property type="entry name" value="DnaJ_domain"/>
</dbReference>
<reference evidence="4" key="1">
    <citation type="submission" date="2021-03" db="EMBL/GenBank/DDBJ databases">
        <title>Evolutionary innovations through gain and loss of genes in the ectomycorrhizal Boletales.</title>
        <authorList>
            <person name="Wu G."/>
            <person name="Miyauchi S."/>
            <person name="Morin E."/>
            <person name="Yang Z.-L."/>
            <person name="Xu J."/>
            <person name="Martin F.M."/>
        </authorList>
    </citation>
    <scope>NUCLEOTIDE SEQUENCE</scope>
    <source>
        <strain evidence="4">BR01</strain>
    </source>
</reference>
<dbReference type="GO" id="GO:0051787">
    <property type="term" value="F:misfolded protein binding"/>
    <property type="evidence" value="ECO:0007669"/>
    <property type="project" value="TreeGrafter"/>
</dbReference>
<gene>
    <name evidence="4" type="ORF">JVT61DRAFT_599</name>
</gene>
<name>A0A8I2Z0W0_9AGAM</name>
<dbReference type="InterPro" id="IPR051948">
    <property type="entry name" value="Hsp70_co-chaperone_J-domain"/>
</dbReference>
<dbReference type="Proteomes" id="UP000683000">
    <property type="component" value="Unassembled WGS sequence"/>
</dbReference>
<feature type="region of interest" description="Disordered" evidence="2">
    <location>
        <begin position="582"/>
        <end position="620"/>
    </location>
</feature>
<evidence type="ECO:0000313" key="5">
    <source>
        <dbReference type="Proteomes" id="UP000683000"/>
    </source>
</evidence>
<keyword evidence="1" id="KW-0143">Chaperone</keyword>
<feature type="region of interest" description="Disordered" evidence="2">
    <location>
        <begin position="478"/>
        <end position="521"/>
    </location>
</feature>
<proteinExistence type="predicted"/>
<dbReference type="SMART" id="SM00271">
    <property type="entry name" value="DnaJ"/>
    <property type="match status" value="1"/>
</dbReference>
<dbReference type="PANTHER" id="PTHR44360:SF1">
    <property type="entry name" value="DNAJ HOMOLOG SUBFAMILY B MEMBER 9"/>
    <property type="match status" value="1"/>
</dbReference>
<dbReference type="PROSITE" id="PS50076">
    <property type="entry name" value="DNAJ_2"/>
    <property type="match status" value="1"/>
</dbReference>
<dbReference type="PANTHER" id="PTHR44360">
    <property type="entry name" value="DNAJ HOMOLOG SUBFAMILY B MEMBER 9"/>
    <property type="match status" value="1"/>
</dbReference>
<feature type="compositionally biased region" description="Polar residues" evidence="2">
    <location>
        <begin position="590"/>
        <end position="606"/>
    </location>
</feature>
<dbReference type="GO" id="GO:0036503">
    <property type="term" value="P:ERAD pathway"/>
    <property type="evidence" value="ECO:0007669"/>
    <property type="project" value="TreeGrafter"/>
</dbReference>
<dbReference type="GO" id="GO:0005783">
    <property type="term" value="C:endoplasmic reticulum"/>
    <property type="evidence" value="ECO:0007669"/>
    <property type="project" value="TreeGrafter"/>
</dbReference>
<evidence type="ECO:0000313" key="4">
    <source>
        <dbReference type="EMBL" id="KAG6381971.1"/>
    </source>
</evidence>
<dbReference type="Gene3D" id="1.10.287.110">
    <property type="entry name" value="DnaJ domain"/>
    <property type="match status" value="1"/>
</dbReference>
<protein>
    <recommendedName>
        <fullName evidence="3">J domain-containing protein</fullName>
    </recommendedName>
</protein>
<evidence type="ECO:0000256" key="1">
    <source>
        <dbReference type="ARBA" id="ARBA00023186"/>
    </source>
</evidence>
<sequence length="662" mass="74320">MSGAVFQFACWTYLPDFATRQVLSVIHRLSERAFAIPPPPPRSPVYVRHYRYTYTAVVLCYLTYNFIDASSGLPMNFYELLGVSPRSDEGALKAAFRAFARKNHPDRIGPKGEALFIEVRDAFEALKDPVVRFAYDRFGPDVLHWRDCTTMKDYLRRGLLNSLPRHIMTGIALFLFSVVGKQSPVAAWRYLLFVGMFALELYLMVAPSSTLSGASAFVDQVPSQWMLSESLFPQRVAYQHILLLHQVFLFMSVAVSRVAPVLFAGMLQVEGEVEAGVVRAMGGRIGELTKGVEKEVWLMLNTELHAVHDTPSADKFRMEVLMREMEDMVVENKLKSEVGPMRSAWDKAVESRVHYARTVNPYPQRDEKQDILAALRTMPGNDAFTMQRLTNWFARHRNPSGDLHTPVLVDDETILFPKLTPMHLQQLRVLYKKRIDPSESIITFWADRIKAERAEVAAWIQYQKAKEDDVRAMPESPDIPLQQLVGDPVSDSASVSPTMSEFPRPHLPTPAKSPSISPQTRMPSLPPIAVKVEEPRQCLSPVSSLGTPSILNPRPSICSYPNEHRSPLDVFPPLTRQPLPSAKQAKLSPLGTSNTPNKTLTASIRDSLQPDAIPSEQPPRTVDEFAAKFAKVENMIEAFMKKYESGQLVGLGWDSSLSKPAS</sequence>
<comment type="caution">
    <text evidence="4">The sequence shown here is derived from an EMBL/GenBank/DDBJ whole genome shotgun (WGS) entry which is preliminary data.</text>
</comment>
<dbReference type="EMBL" id="JAGFBS010000001">
    <property type="protein sequence ID" value="KAG6381971.1"/>
    <property type="molecule type" value="Genomic_DNA"/>
</dbReference>
<dbReference type="InterPro" id="IPR036869">
    <property type="entry name" value="J_dom_sf"/>
</dbReference>
<organism evidence="4 5">
    <name type="scientific">Boletus reticuloceps</name>
    <dbReference type="NCBI Taxonomy" id="495285"/>
    <lineage>
        <taxon>Eukaryota</taxon>
        <taxon>Fungi</taxon>
        <taxon>Dikarya</taxon>
        <taxon>Basidiomycota</taxon>
        <taxon>Agaricomycotina</taxon>
        <taxon>Agaricomycetes</taxon>
        <taxon>Agaricomycetidae</taxon>
        <taxon>Boletales</taxon>
        <taxon>Boletineae</taxon>
        <taxon>Boletaceae</taxon>
        <taxon>Boletoideae</taxon>
        <taxon>Boletus</taxon>
    </lineage>
</organism>
<feature type="compositionally biased region" description="Polar residues" evidence="2">
    <location>
        <begin position="512"/>
        <end position="521"/>
    </location>
</feature>
<dbReference type="AlphaFoldDB" id="A0A8I2Z0W0"/>
<dbReference type="GO" id="GO:0051087">
    <property type="term" value="F:protein-folding chaperone binding"/>
    <property type="evidence" value="ECO:0007669"/>
    <property type="project" value="TreeGrafter"/>
</dbReference>
<dbReference type="Pfam" id="PF00226">
    <property type="entry name" value="DnaJ"/>
    <property type="match status" value="1"/>
</dbReference>